<evidence type="ECO:0000313" key="2">
    <source>
        <dbReference type="EMBL" id="KAB5489504.1"/>
    </source>
</evidence>
<dbReference type="InterPro" id="IPR036514">
    <property type="entry name" value="SGNH_hydro_sf"/>
</dbReference>
<proteinExistence type="predicted"/>
<name>A0A5N5J3V3_9FLAO</name>
<dbReference type="OrthoDB" id="9807687at2"/>
<dbReference type="Gene3D" id="3.40.50.1110">
    <property type="entry name" value="SGNH hydrolase"/>
    <property type="match status" value="1"/>
</dbReference>
<evidence type="ECO:0000259" key="1">
    <source>
        <dbReference type="Pfam" id="PF08885"/>
    </source>
</evidence>
<keyword evidence="3" id="KW-1185">Reference proteome</keyword>
<dbReference type="Pfam" id="PF08885">
    <property type="entry name" value="GSCFA"/>
    <property type="match status" value="1"/>
</dbReference>
<dbReference type="AlphaFoldDB" id="A0A5N5J3V3"/>
<comment type="caution">
    <text evidence="2">The sequence shown here is derived from an EMBL/GenBank/DDBJ whole genome shotgun (WGS) entry which is preliminary data.</text>
</comment>
<dbReference type="RefSeq" id="WP_151890172.1">
    <property type="nucleotide sequence ID" value="NZ_VNIK02000004.1"/>
</dbReference>
<evidence type="ECO:0000313" key="3">
    <source>
        <dbReference type="Proteomes" id="UP000319204"/>
    </source>
</evidence>
<reference evidence="2" key="1">
    <citation type="submission" date="2019-10" db="EMBL/GenBank/DDBJ databases">
        <title>Muricauda hadale sp. nov., a piezophilic bacterium isolated from hadopelagic water of the Mariana Trench.</title>
        <authorList>
            <person name="Wei Y."/>
        </authorList>
    </citation>
    <scope>NUCLEOTIDE SEQUENCE [LARGE SCALE GENOMIC DNA]</scope>
    <source>
        <strain evidence="2">MT-229</strain>
    </source>
</reference>
<dbReference type="Proteomes" id="UP000319204">
    <property type="component" value="Unassembled WGS sequence"/>
</dbReference>
<protein>
    <submittedName>
        <fullName evidence="2">GSCFA domain-containing protein</fullName>
    </submittedName>
</protein>
<organism evidence="2 3">
    <name type="scientific">Flagellimonas hadalis</name>
    <dbReference type="NCBI Taxonomy" id="2597517"/>
    <lineage>
        <taxon>Bacteria</taxon>
        <taxon>Pseudomonadati</taxon>
        <taxon>Bacteroidota</taxon>
        <taxon>Flavobacteriia</taxon>
        <taxon>Flavobacteriales</taxon>
        <taxon>Flavobacteriaceae</taxon>
        <taxon>Flagellimonas</taxon>
    </lineage>
</organism>
<dbReference type="GO" id="GO:0016788">
    <property type="term" value="F:hydrolase activity, acting on ester bonds"/>
    <property type="evidence" value="ECO:0007669"/>
    <property type="project" value="UniProtKB-ARBA"/>
</dbReference>
<dbReference type="EMBL" id="VNIK02000004">
    <property type="protein sequence ID" value="KAB5489504.1"/>
    <property type="molecule type" value="Genomic_DNA"/>
</dbReference>
<accession>A0A5N5J3V3</accession>
<sequence>MDLQTKVPIQPADNPIDYQNKVLLLGSCFVENMGVKFSYFQFQNSLNPFGILFHSLAIENLVQRAVNGPSYSADEVFEQDGIWHCFDAHSELCSGDSGEFLKLLNQRLMETKRSLETASHIIITLGTAWVYRNVASKKIVANCHKVPQKEFQKELLTTDEIKISLENCVALVKKVNPKAQFIFTISPVRHLKDGFVENQRSKAHLISAVHSILSSRAQSRELAYFPAYEIMMDELRDYRFYGKDMLHPNELAVDYIWDKFRSAWISPNCLSVMEEVDSIQKGLMHRPFNPDSDGHQKFRTSLQAKITYLQEKYPFMKFE</sequence>
<feature type="domain" description="GSCFA" evidence="1">
    <location>
        <begin position="21"/>
        <end position="260"/>
    </location>
</feature>
<dbReference type="InterPro" id="IPR014982">
    <property type="entry name" value="GSCFA"/>
</dbReference>
<dbReference type="SUPFAM" id="SSF52266">
    <property type="entry name" value="SGNH hydrolase"/>
    <property type="match status" value="1"/>
</dbReference>
<gene>
    <name evidence="2" type="ORF">FOT42_008665</name>
</gene>